<evidence type="ECO:0000256" key="10">
    <source>
        <dbReference type="PROSITE-ProRule" id="PRU00473"/>
    </source>
</evidence>
<evidence type="ECO:0000313" key="13">
    <source>
        <dbReference type="EMBL" id="GLR71820.1"/>
    </source>
</evidence>
<dbReference type="GO" id="GO:0007155">
    <property type="term" value="P:cell adhesion"/>
    <property type="evidence" value="ECO:0007669"/>
    <property type="project" value="InterPro"/>
</dbReference>
<dbReference type="Pfam" id="PF00691">
    <property type="entry name" value="OmpA"/>
    <property type="match status" value="1"/>
</dbReference>
<dbReference type="Pfam" id="PF02412">
    <property type="entry name" value="TSP_3"/>
    <property type="match status" value="3"/>
</dbReference>
<dbReference type="InterPro" id="IPR006664">
    <property type="entry name" value="OMP_bac"/>
</dbReference>
<dbReference type="InterPro" id="IPR003367">
    <property type="entry name" value="Thrombospondin_3-like_rpt"/>
</dbReference>
<keyword evidence="3" id="KW-1134">Transmembrane beta strand</keyword>
<proteinExistence type="predicted"/>
<evidence type="ECO:0000256" key="2">
    <source>
        <dbReference type="ARBA" id="ARBA00022448"/>
    </source>
</evidence>
<comment type="caution">
    <text evidence="13">The sequence shown here is derived from an EMBL/GenBank/DDBJ whole genome shotgun (WGS) entry which is preliminary data.</text>
</comment>
<dbReference type="PANTHER" id="PTHR30329:SF21">
    <property type="entry name" value="LIPOPROTEIN YIAD-RELATED"/>
    <property type="match status" value="1"/>
</dbReference>
<dbReference type="GO" id="GO:0005509">
    <property type="term" value="F:calcium ion binding"/>
    <property type="evidence" value="ECO:0007669"/>
    <property type="project" value="InterPro"/>
</dbReference>
<dbReference type="GO" id="GO:0015288">
    <property type="term" value="F:porin activity"/>
    <property type="evidence" value="ECO:0007669"/>
    <property type="project" value="UniProtKB-KW"/>
</dbReference>
<dbReference type="GO" id="GO:0006811">
    <property type="term" value="P:monoatomic ion transport"/>
    <property type="evidence" value="ECO:0007669"/>
    <property type="project" value="UniProtKB-KW"/>
</dbReference>
<dbReference type="GO" id="GO:0009279">
    <property type="term" value="C:cell outer membrane"/>
    <property type="evidence" value="ECO:0007669"/>
    <property type="project" value="UniProtKB-SubCell"/>
</dbReference>
<protein>
    <submittedName>
        <fullName evidence="13">Membrane protein</fullName>
    </submittedName>
</protein>
<keyword evidence="8 10" id="KW-0472">Membrane</keyword>
<keyword evidence="4" id="KW-0812">Transmembrane</keyword>
<keyword evidence="5 11" id="KW-0732">Signal</keyword>
<dbReference type="PRINTS" id="PR01021">
    <property type="entry name" value="OMPADOMAIN"/>
</dbReference>
<evidence type="ECO:0000256" key="3">
    <source>
        <dbReference type="ARBA" id="ARBA00022452"/>
    </source>
</evidence>
<evidence type="ECO:0000256" key="9">
    <source>
        <dbReference type="ARBA" id="ARBA00023237"/>
    </source>
</evidence>
<dbReference type="EMBL" id="BSOT01000006">
    <property type="protein sequence ID" value="GLR71820.1"/>
    <property type="molecule type" value="Genomic_DNA"/>
</dbReference>
<dbReference type="InterPro" id="IPR036737">
    <property type="entry name" value="OmpA-like_sf"/>
</dbReference>
<keyword evidence="9" id="KW-0998">Cell outer membrane</keyword>
<dbReference type="InterPro" id="IPR028974">
    <property type="entry name" value="TSP_type-3_rpt"/>
</dbReference>
<reference evidence="13" key="2">
    <citation type="submission" date="2023-01" db="EMBL/GenBank/DDBJ databases">
        <title>Draft genome sequence of Agaribacter marinus strain NBRC 110023.</title>
        <authorList>
            <person name="Sun Q."/>
            <person name="Mori K."/>
        </authorList>
    </citation>
    <scope>NUCLEOTIDE SEQUENCE</scope>
    <source>
        <strain evidence="13">NBRC 110023</strain>
    </source>
</reference>
<accession>A0AA37T164</accession>
<evidence type="ECO:0000313" key="14">
    <source>
        <dbReference type="Proteomes" id="UP001156601"/>
    </source>
</evidence>
<dbReference type="PROSITE" id="PS51123">
    <property type="entry name" value="OMPA_2"/>
    <property type="match status" value="1"/>
</dbReference>
<evidence type="ECO:0000256" key="5">
    <source>
        <dbReference type="ARBA" id="ARBA00022729"/>
    </source>
</evidence>
<gene>
    <name evidence="13" type="ORF">GCM10007852_27280</name>
</gene>
<keyword evidence="6" id="KW-0406">Ion transport</keyword>
<dbReference type="InterPro" id="IPR006665">
    <property type="entry name" value="OmpA-like"/>
</dbReference>
<dbReference type="InterPro" id="IPR050330">
    <property type="entry name" value="Bact_OuterMem_StrucFunc"/>
</dbReference>
<keyword evidence="7" id="KW-0626">Porin</keyword>
<feature type="signal peptide" evidence="11">
    <location>
        <begin position="1"/>
        <end position="21"/>
    </location>
</feature>
<evidence type="ECO:0000256" key="7">
    <source>
        <dbReference type="ARBA" id="ARBA00023114"/>
    </source>
</evidence>
<evidence type="ECO:0000256" key="4">
    <source>
        <dbReference type="ARBA" id="ARBA00022692"/>
    </source>
</evidence>
<evidence type="ECO:0000256" key="6">
    <source>
        <dbReference type="ARBA" id="ARBA00023065"/>
    </source>
</evidence>
<dbReference type="Gene3D" id="4.10.1080.10">
    <property type="entry name" value="TSP type-3 repeat"/>
    <property type="match status" value="1"/>
</dbReference>
<evidence type="ECO:0000256" key="1">
    <source>
        <dbReference type="ARBA" id="ARBA00004571"/>
    </source>
</evidence>
<feature type="chain" id="PRO_5041214921" evidence="11">
    <location>
        <begin position="22"/>
        <end position="402"/>
    </location>
</feature>
<keyword evidence="2" id="KW-0813">Transport</keyword>
<dbReference type="Gene3D" id="2.40.160.20">
    <property type="match status" value="1"/>
</dbReference>
<sequence>MKKLAIAVGLSLASASFITSAQETPPYENWVGGFVNYYDADSEKPEPVGGLDKGRGFGGELGFRFDPSWAVRFELGRLLIDKDDNNRSALADDGTQLGVDAMYFLEDDVAYLFGGLREQSIRDSYRMASLGVGKHWETNSNWRVITELATYYDFGQGYNEFSAKLGLAYIFGQTSAPIAQPDTDGDGVYDAVDRCPNSAPGTEVDATGCSIDLDGDGVPNAQDQCPTTPSGVKVDATGCEITAVVQKDSDNDGVYDADDKCPGTPSTDKVDASGCSILEEKEVSVALDILFPNNSSVISNPDSQKIEAFVDFMRRYGNTTAVVEGHTSAVGEAAYNQFLSEKRAQSVRSLLINEYGIDGSRLKAVGFGESRLKRTDNTREAHRLNRRIEVVVSTKVETKVKR</sequence>
<dbReference type="PANTHER" id="PTHR30329">
    <property type="entry name" value="STATOR ELEMENT OF FLAGELLAR MOTOR COMPLEX"/>
    <property type="match status" value="1"/>
</dbReference>
<dbReference type="CDD" id="cd07185">
    <property type="entry name" value="OmpA_C-like"/>
    <property type="match status" value="1"/>
</dbReference>
<dbReference type="SUPFAM" id="SSF103088">
    <property type="entry name" value="OmpA-like"/>
    <property type="match status" value="1"/>
</dbReference>
<reference evidence="13" key="1">
    <citation type="journal article" date="2014" name="Int. J. Syst. Evol. Microbiol.">
        <title>Complete genome sequence of Corynebacterium casei LMG S-19264T (=DSM 44701T), isolated from a smear-ripened cheese.</title>
        <authorList>
            <consortium name="US DOE Joint Genome Institute (JGI-PGF)"/>
            <person name="Walter F."/>
            <person name="Albersmeier A."/>
            <person name="Kalinowski J."/>
            <person name="Ruckert C."/>
        </authorList>
    </citation>
    <scope>NUCLEOTIDE SEQUENCE</scope>
    <source>
        <strain evidence="13">NBRC 110023</strain>
    </source>
</reference>
<dbReference type="InterPro" id="IPR011250">
    <property type="entry name" value="OMP/PagP_B-barrel"/>
</dbReference>
<dbReference type="SUPFAM" id="SSF103647">
    <property type="entry name" value="TSP type-3 repeat"/>
    <property type="match status" value="1"/>
</dbReference>
<dbReference type="SUPFAM" id="SSF56925">
    <property type="entry name" value="OMPA-like"/>
    <property type="match status" value="1"/>
</dbReference>
<evidence type="ECO:0000256" key="11">
    <source>
        <dbReference type="SAM" id="SignalP"/>
    </source>
</evidence>
<comment type="subcellular location">
    <subcellularLocation>
        <location evidence="1">Cell outer membrane</location>
        <topology evidence="1">Multi-pass membrane protein</topology>
    </subcellularLocation>
</comment>
<dbReference type="GO" id="GO:0046930">
    <property type="term" value="C:pore complex"/>
    <property type="evidence" value="ECO:0007669"/>
    <property type="project" value="UniProtKB-KW"/>
</dbReference>
<keyword evidence="14" id="KW-1185">Reference proteome</keyword>
<dbReference type="AlphaFoldDB" id="A0AA37T164"/>
<dbReference type="Gene3D" id="3.30.1330.60">
    <property type="entry name" value="OmpA-like domain"/>
    <property type="match status" value="1"/>
</dbReference>
<evidence type="ECO:0000256" key="8">
    <source>
        <dbReference type="ARBA" id="ARBA00023136"/>
    </source>
</evidence>
<evidence type="ECO:0000259" key="12">
    <source>
        <dbReference type="PROSITE" id="PS51123"/>
    </source>
</evidence>
<dbReference type="RefSeq" id="WP_284218154.1">
    <property type="nucleotide sequence ID" value="NZ_BSOT01000006.1"/>
</dbReference>
<feature type="domain" description="OmpA-like" evidence="12">
    <location>
        <begin position="278"/>
        <end position="396"/>
    </location>
</feature>
<name>A0AA37T164_9ALTE</name>
<organism evidence="13 14">
    <name type="scientific">Agaribacter marinus</name>
    <dbReference type="NCBI Taxonomy" id="1431249"/>
    <lineage>
        <taxon>Bacteria</taxon>
        <taxon>Pseudomonadati</taxon>
        <taxon>Pseudomonadota</taxon>
        <taxon>Gammaproteobacteria</taxon>
        <taxon>Alteromonadales</taxon>
        <taxon>Alteromonadaceae</taxon>
        <taxon>Agaribacter</taxon>
    </lineage>
</organism>
<dbReference type="Proteomes" id="UP001156601">
    <property type="component" value="Unassembled WGS sequence"/>
</dbReference>